<dbReference type="InterPro" id="IPR029063">
    <property type="entry name" value="SAM-dependent_MTases_sf"/>
</dbReference>
<protein>
    <recommendedName>
        <fullName evidence="2">tRNA (cytosine(34)-C(5))-methyltransferase</fullName>
        <ecNumber evidence="2">2.1.1.203</ecNumber>
    </recommendedName>
</protein>
<reference evidence="13" key="1">
    <citation type="submission" date="2022-11" db="UniProtKB">
        <authorList>
            <consortium name="EnsemblMetazoa"/>
        </authorList>
    </citation>
    <scope>IDENTIFICATION</scope>
</reference>
<feature type="compositionally biased region" description="Basic and acidic residues" evidence="11">
    <location>
        <begin position="758"/>
        <end position="770"/>
    </location>
</feature>
<keyword evidence="7" id="KW-0819">tRNA processing</keyword>
<name>A0A914B025_PATMI</name>
<keyword evidence="8 10" id="KW-0694">RNA-binding</keyword>
<feature type="compositionally biased region" description="Basic and acidic residues" evidence="11">
    <location>
        <begin position="522"/>
        <end position="533"/>
    </location>
</feature>
<dbReference type="GO" id="GO:0000049">
    <property type="term" value="F:tRNA binding"/>
    <property type="evidence" value="ECO:0007669"/>
    <property type="project" value="UniProtKB-KW"/>
</dbReference>
<comment type="subcellular location">
    <subcellularLocation>
        <location evidence="1">Nucleus</location>
    </subcellularLocation>
</comment>
<dbReference type="PANTHER" id="PTHR22808:SF1">
    <property type="entry name" value="RNA CYTOSINE-C(5)-METHYLTRANSFERASE NSUN2-RELATED"/>
    <property type="match status" value="1"/>
</dbReference>
<keyword evidence="4 10" id="KW-0489">Methyltransferase</keyword>
<evidence type="ECO:0000256" key="3">
    <source>
        <dbReference type="ARBA" id="ARBA00022555"/>
    </source>
</evidence>
<keyword evidence="5 10" id="KW-0808">Transferase</keyword>
<evidence type="ECO:0000256" key="2">
    <source>
        <dbReference type="ARBA" id="ARBA00012629"/>
    </source>
</evidence>
<evidence type="ECO:0000256" key="7">
    <source>
        <dbReference type="ARBA" id="ARBA00022694"/>
    </source>
</evidence>
<keyword evidence="9" id="KW-0539">Nucleus</keyword>
<dbReference type="InterPro" id="IPR049560">
    <property type="entry name" value="MeTrfase_RsmB-F_NOP2_cat"/>
</dbReference>
<dbReference type="Pfam" id="PF01189">
    <property type="entry name" value="Methyltr_RsmB-F"/>
    <property type="match status" value="1"/>
</dbReference>
<dbReference type="GeneID" id="119738858"/>
<comment type="similarity">
    <text evidence="10">Belongs to the class I-like SAM-binding methyltransferase superfamily. RsmB/NOP family.</text>
</comment>
<dbReference type="Pfam" id="PF25376">
    <property type="entry name" value="Pre-PUA_NSUN2"/>
    <property type="match status" value="1"/>
</dbReference>
<evidence type="ECO:0000256" key="11">
    <source>
        <dbReference type="SAM" id="MobiDB-lite"/>
    </source>
</evidence>
<dbReference type="Proteomes" id="UP000887568">
    <property type="component" value="Unplaced"/>
</dbReference>
<dbReference type="GO" id="GO:0005737">
    <property type="term" value="C:cytoplasm"/>
    <property type="evidence" value="ECO:0007669"/>
    <property type="project" value="TreeGrafter"/>
</dbReference>
<dbReference type="AlphaFoldDB" id="A0A914B025"/>
<feature type="domain" description="SAM-dependent MTase RsmB/NOP-type" evidence="12">
    <location>
        <begin position="84"/>
        <end position="450"/>
    </location>
</feature>
<feature type="binding site" evidence="10">
    <location>
        <position position="261"/>
    </location>
    <ligand>
        <name>S-adenosyl-L-methionine</name>
        <dbReference type="ChEBI" id="CHEBI:59789"/>
    </ligand>
</feature>
<evidence type="ECO:0000256" key="8">
    <source>
        <dbReference type="ARBA" id="ARBA00022884"/>
    </source>
</evidence>
<dbReference type="PANTHER" id="PTHR22808">
    <property type="entry name" value="NCL1 YEAST -RELATED NOL1/NOP2/FMU SUN DOMAIN-CONTAINING"/>
    <property type="match status" value="1"/>
</dbReference>
<feature type="binding site" evidence="10">
    <location>
        <position position="289"/>
    </location>
    <ligand>
        <name>S-adenosyl-L-methionine</name>
        <dbReference type="ChEBI" id="CHEBI:59789"/>
    </ligand>
</feature>
<dbReference type="PROSITE" id="PS51686">
    <property type="entry name" value="SAM_MT_RSMB_NOP"/>
    <property type="match status" value="1"/>
</dbReference>
<evidence type="ECO:0000256" key="10">
    <source>
        <dbReference type="PROSITE-ProRule" id="PRU01023"/>
    </source>
</evidence>
<feature type="binding site" evidence="10">
    <location>
        <position position="234"/>
    </location>
    <ligand>
        <name>S-adenosyl-L-methionine</name>
        <dbReference type="ChEBI" id="CHEBI:59789"/>
    </ligand>
</feature>
<feature type="region of interest" description="Disordered" evidence="11">
    <location>
        <begin position="471"/>
        <end position="552"/>
    </location>
</feature>
<keyword evidence="14" id="KW-1185">Reference proteome</keyword>
<sequence length="815" mass="91537">MARRFRRKGKNPKGQHGQGQGQHGQERRKKSGGEQGDTSQGQQHGEENDVYHRYSYGPIEKKNEAFEKYYKNQGIVPAEDWDKFMTALQDDLPLTFRITGYRSHAQHMLSYLKGHYINALLADKTADGEALERPKPMSWYPDELAWQFGVTRKSIRKMPVYKKLHDFLVTETESGNISRQEAVSMIPPLLLDVKPHHRVLDMCAAPGSKTAQLIELVHAEQVYGWPEGFVVANDADNKRCYIMVHQAKRLNSPCCMIVNHDATVFPTIRVPQKEGTKMTSMKYDRILCDVPCSGDGTLRKNFLIWKKWTPNSGLNLHIVQYRVLLRGAELLEVGGRMVYSTCSFNPIENEAVVASVLQKAQGALELVDVSNELPGLQRSPGLTSWKVISETGEVFASPEDIPEDKKQKYKATVWPPSEEEAESLHLTRCVRILPQYQNTGGFFVAVLRKVAHLPWMKQSRAGEEHVQANIGAEASADASIAVTGEPSETREELVDEEPGKEEPLDADSTNAEFSEEPSETPENEKSSENKPDENDANADNEEGPSPPKKRKMYQGYKEDPYVFFKEDDEQIWPQINEFYEVDDKFPLTQLLTRCHGGKKRNLYLVNNGIKSMLENNEGSIKVINCGVKVWSRSDAKDVPCDFRLAQEGIHSIFPYLSAARKINNLTKDDVRTLLSQENPFCSKLDQEARDAANKACQGSLMFVYDPKQRDPESNDMSLVLVGWRGKASVRSYIPKGERQHILRMCDIEIPSDSTATLGRDDDKSDSREGGTRTGTNGDKPWPSASELRPPGVESSDADGDADGGRNQPEEAAKAD</sequence>
<dbReference type="GO" id="GO:0016428">
    <property type="term" value="F:tRNA (cytidine-5-)-methyltransferase activity"/>
    <property type="evidence" value="ECO:0007669"/>
    <property type="project" value="InterPro"/>
</dbReference>
<evidence type="ECO:0000313" key="14">
    <source>
        <dbReference type="Proteomes" id="UP000887568"/>
    </source>
</evidence>
<feature type="active site" description="Nucleophile" evidence="10">
    <location>
        <position position="342"/>
    </location>
</feature>
<dbReference type="Gene3D" id="3.40.50.150">
    <property type="entry name" value="Vaccinia Virus protein VP39"/>
    <property type="match status" value="1"/>
</dbReference>
<evidence type="ECO:0000313" key="13">
    <source>
        <dbReference type="EnsemblMetazoa" id="XP_038069755.1"/>
    </source>
</evidence>
<evidence type="ECO:0000256" key="1">
    <source>
        <dbReference type="ARBA" id="ARBA00004123"/>
    </source>
</evidence>
<organism evidence="13 14">
    <name type="scientific">Patiria miniata</name>
    <name type="common">Bat star</name>
    <name type="synonym">Asterina miniata</name>
    <dbReference type="NCBI Taxonomy" id="46514"/>
    <lineage>
        <taxon>Eukaryota</taxon>
        <taxon>Metazoa</taxon>
        <taxon>Echinodermata</taxon>
        <taxon>Eleutherozoa</taxon>
        <taxon>Asterozoa</taxon>
        <taxon>Asteroidea</taxon>
        <taxon>Valvatacea</taxon>
        <taxon>Valvatida</taxon>
        <taxon>Asterinidae</taxon>
        <taxon>Patiria</taxon>
    </lineage>
</organism>
<dbReference type="RefSeq" id="XP_038069755.1">
    <property type="nucleotide sequence ID" value="XM_038213827.1"/>
</dbReference>
<evidence type="ECO:0000256" key="4">
    <source>
        <dbReference type="ARBA" id="ARBA00022603"/>
    </source>
</evidence>
<dbReference type="InterPro" id="IPR057286">
    <property type="entry name" value="PUA_NSUN2"/>
</dbReference>
<evidence type="ECO:0000256" key="9">
    <source>
        <dbReference type="ARBA" id="ARBA00023242"/>
    </source>
</evidence>
<keyword evidence="3" id="KW-0820">tRNA-binding</keyword>
<dbReference type="InterPro" id="IPR023267">
    <property type="entry name" value="RCMT"/>
</dbReference>
<evidence type="ECO:0000256" key="6">
    <source>
        <dbReference type="ARBA" id="ARBA00022691"/>
    </source>
</evidence>
<keyword evidence="6 10" id="KW-0949">S-adenosyl-L-methionine</keyword>
<dbReference type="InterPro" id="IPR057285">
    <property type="entry name" value="Pre-PUA_NSUN2"/>
</dbReference>
<feature type="binding site" evidence="10">
    <location>
        <begin position="203"/>
        <end position="209"/>
    </location>
    <ligand>
        <name>S-adenosyl-L-methionine</name>
        <dbReference type="ChEBI" id="CHEBI:59789"/>
    </ligand>
</feature>
<dbReference type="EC" id="2.1.1.203" evidence="2"/>
<dbReference type="OrthoDB" id="6093671at2759"/>
<dbReference type="SUPFAM" id="SSF53335">
    <property type="entry name" value="S-adenosyl-L-methionine-dependent methyltransferases"/>
    <property type="match status" value="1"/>
</dbReference>
<dbReference type="GO" id="GO:0005634">
    <property type="term" value="C:nucleus"/>
    <property type="evidence" value="ECO:0007669"/>
    <property type="project" value="UniProtKB-SubCell"/>
</dbReference>
<accession>A0A914B025</accession>
<dbReference type="InterPro" id="IPR023270">
    <property type="entry name" value="RCMT_NCL1"/>
</dbReference>
<feature type="region of interest" description="Disordered" evidence="11">
    <location>
        <begin position="1"/>
        <end position="50"/>
    </location>
</feature>
<dbReference type="CTD" id="54888"/>
<feature type="compositionally biased region" description="Basic residues" evidence="11">
    <location>
        <begin position="1"/>
        <end position="13"/>
    </location>
</feature>
<dbReference type="InterPro" id="IPR001678">
    <property type="entry name" value="MeTrfase_RsmB-F_NOP2_dom"/>
</dbReference>
<proteinExistence type="inferred from homology"/>
<dbReference type="PRINTS" id="PR02008">
    <property type="entry name" value="RCMTFAMILY"/>
</dbReference>
<dbReference type="OMA" id="QLFTEYV"/>
<dbReference type="Pfam" id="PF25378">
    <property type="entry name" value="PUA_NSUN2"/>
    <property type="match status" value="1"/>
</dbReference>
<dbReference type="EnsemblMetazoa" id="XM_038213827.1">
    <property type="protein sequence ID" value="XP_038069755.1"/>
    <property type="gene ID" value="LOC119738858"/>
</dbReference>
<evidence type="ECO:0000259" key="12">
    <source>
        <dbReference type="PROSITE" id="PS51686"/>
    </source>
</evidence>
<evidence type="ECO:0000256" key="5">
    <source>
        <dbReference type="ARBA" id="ARBA00022679"/>
    </source>
</evidence>
<feature type="region of interest" description="Disordered" evidence="11">
    <location>
        <begin position="752"/>
        <end position="815"/>
    </location>
</feature>
<dbReference type="GO" id="GO:0030488">
    <property type="term" value="P:tRNA methylation"/>
    <property type="evidence" value="ECO:0007669"/>
    <property type="project" value="TreeGrafter"/>
</dbReference>
<dbReference type="PRINTS" id="PR02011">
    <property type="entry name" value="RCMTNCL1"/>
</dbReference>